<feature type="active site" description="Charge relay system" evidence="5 6">
    <location>
        <position position="194"/>
    </location>
</feature>
<keyword evidence="2 6" id="KW-0645">Protease</keyword>
<gene>
    <name evidence="9" type="ORF">DFO73_106191</name>
</gene>
<feature type="domain" description="Peptidase S8/S53" evidence="8">
    <location>
        <begin position="147"/>
        <end position="428"/>
    </location>
</feature>
<feature type="active site" description="Charge relay system" evidence="5 6">
    <location>
        <position position="390"/>
    </location>
</feature>
<keyword evidence="3 6" id="KW-0378">Hydrolase</keyword>
<dbReference type="PANTHER" id="PTHR43806:SF65">
    <property type="entry name" value="SERINE PROTEASE APRX"/>
    <property type="match status" value="1"/>
</dbReference>
<dbReference type="InterPro" id="IPR023828">
    <property type="entry name" value="Peptidase_S8_Ser-AS"/>
</dbReference>
<dbReference type="AlphaFoldDB" id="A0A2V2ZWD6"/>
<sequence length="455" mass="49130">MFGFSMIQMVRAHADKLDMQLRQDLIHLYTPFKWTPCFLHSPLEKVLKRTKSFHVVVEFKNDCSFSDAVKECHVISERHFRAKVNRSFSSISCCSMEMTPAALDDLLTSCSHIHKIYYDRKVQALLDVATPSVEAGAALNANGPLTGQDVTIAVIDTGIYPHQDLQNPDTQQTRIIEFQDFINNRQDAYDDNGHGTHCAGDAAGNGIASAGVYRGPAPNANLIGVKVLDKVGSGSLSTVMAGIQWCIDYNRDLNNKPKIDIISMSLGSSPAGDPEEDMMVKAVEAAWDAGIVVCVAAGNSGPNFGTIASPGISEKVITVGAMDDRDTPDREGDTIASFSSRGTLASELVKPDVVAPGVNIISLRSPNSYLDKLQKSARVGTEYFSLSGTSMATPICAGVAALILESNRLLSPDQVKVKLKDGADAWGDFPKDQNPYVYGAGYISARNSIFGKEDQ</sequence>
<dbReference type="EMBL" id="QGTW01000006">
    <property type="protein sequence ID" value="PWW28375.1"/>
    <property type="molecule type" value="Genomic_DNA"/>
</dbReference>
<dbReference type="Pfam" id="PF00082">
    <property type="entry name" value="Peptidase_S8"/>
    <property type="match status" value="1"/>
</dbReference>
<dbReference type="SUPFAM" id="SSF52743">
    <property type="entry name" value="Subtilisin-like"/>
    <property type="match status" value="1"/>
</dbReference>
<dbReference type="Proteomes" id="UP000247150">
    <property type="component" value="Unassembled WGS sequence"/>
</dbReference>
<organism evidence="9 10">
    <name type="scientific">Cytobacillus oceanisediminis</name>
    <dbReference type="NCBI Taxonomy" id="665099"/>
    <lineage>
        <taxon>Bacteria</taxon>
        <taxon>Bacillati</taxon>
        <taxon>Bacillota</taxon>
        <taxon>Bacilli</taxon>
        <taxon>Bacillales</taxon>
        <taxon>Bacillaceae</taxon>
        <taxon>Cytobacillus</taxon>
    </lineage>
</organism>
<comment type="caution">
    <text evidence="9">The sequence shown here is derived from an EMBL/GenBank/DDBJ whole genome shotgun (WGS) entry which is preliminary data.</text>
</comment>
<dbReference type="GO" id="GO:0004252">
    <property type="term" value="F:serine-type endopeptidase activity"/>
    <property type="evidence" value="ECO:0007669"/>
    <property type="project" value="UniProtKB-UniRule"/>
</dbReference>
<keyword evidence="4 6" id="KW-0720">Serine protease</keyword>
<evidence type="ECO:0000256" key="2">
    <source>
        <dbReference type="ARBA" id="ARBA00022670"/>
    </source>
</evidence>
<accession>A0A2V2ZWD6</accession>
<evidence type="ECO:0000256" key="7">
    <source>
        <dbReference type="RuleBase" id="RU003355"/>
    </source>
</evidence>
<name>A0A2V2ZWD6_9BACI</name>
<dbReference type="PRINTS" id="PR00723">
    <property type="entry name" value="SUBTILISIN"/>
</dbReference>
<dbReference type="PANTHER" id="PTHR43806">
    <property type="entry name" value="PEPTIDASE S8"/>
    <property type="match status" value="1"/>
</dbReference>
<dbReference type="InterPro" id="IPR022398">
    <property type="entry name" value="Peptidase_S8_His-AS"/>
</dbReference>
<feature type="active site" description="Charge relay system" evidence="5 6">
    <location>
        <position position="156"/>
    </location>
</feature>
<dbReference type="InterPro" id="IPR000209">
    <property type="entry name" value="Peptidase_S8/S53_dom"/>
</dbReference>
<dbReference type="PROSITE" id="PS00138">
    <property type="entry name" value="SUBTILASE_SER"/>
    <property type="match status" value="1"/>
</dbReference>
<dbReference type="Gene3D" id="3.40.50.200">
    <property type="entry name" value="Peptidase S8/S53 domain"/>
    <property type="match status" value="1"/>
</dbReference>
<evidence type="ECO:0000259" key="8">
    <source>
        <dbReference type="Pfam" id="PF00082"/>
    </source>
</evidence>
<dbReference type="OrthoDB" id="9798386at2"/>
<reference evidence="9 10" key="1">
    <citation type="submission" date="2018-05" db="EMBL/GenBank/DDBJ databases">
        <title>Freshwater and sediment microbial communities from various areas in North America, analyzing microbe dynamics in response to fracking.</title>
        <authorList>
            <person name="Lamendella R."/>
        </authorList>
    </citation>
    <scope>NUCLEOTIDE SEQUENCE [LARGE SCALE GENOMIC DNA]</scope>
    <source>
        <strain evidence="9 10">15_TX</strain>
    </source>
</reference>
<dbReference type="InterPro" id="IPR036852">
    <property type="entry name" value="Peptidase_S8/S53_dom_sf"/>
</dbReference>
<evidence type="ECO:0000256" key="6">
    <source>
        <dbReference type="PROSITE-ProRule" id="PRU01240"/>
    </source>
</evidence>
<dbReference type="GO" id="GO:0006508">
    <property type="term" value="P:proteolysis"/>
    <property type="evidence" value="ECO:0007669"/>
    <property type="project" value="UniProtKB-KW"/>
</dbReference>
<evidence type="ECO:0000313" key="10">
    <source>
        <dbReference type="Proteomes" id="UP000247150"/>
    </source>
</evidence>
<dbReference type="RefSeq" id="WP_110065224.1">
    <property type="nucleotide sequence ID" value="NZ_QGTW01000006.1"/>
</dbReference>
<dbReference type="PROSITE" id="PS00136">
    <property type="entry name" value="SUBTILASE_ASP"/>
    <property type="match status" value="1"/>
</dbReference>
<proteinExistence type="inferred from homology"/>
<evidence type="ECO:0000256" key="4">
    <source>
        <dbReference type="ARBA" id="ARBA00022825"/>
    </source>
</evidence>
<evidence type="ECO:0000256" key="5">
    <source>
        <dbReference type="PIRSR" id="PIRSR615500-1"/>
    </source>
</evidence>
<dbReference type="InterPro" id="IPR015500">
    <property type="entry name" value="Peptidase_S8_subtilisin-rel"/>
</dbReference>
<protein>
    <submittedName>
        <fullName evidence="9">Serine protease AprX</fullName>
    </submittedName>
</protein>
<evidence type="ECO:0000256" key="3">
    <source>
        <dbReference type="ARBA" id="ARBA00022801"/>
    </source>
</evidence>
<evidence type="ECO:0000313" key="9">
    <source>
        <dbReference type="EMBL" id="PWW28375.1"/>
    </source>
</evidence>
<comment type="similarity">
    <text evidence="1 6 7">Belongs to the peptidase S8 family.</text>
</comment>
<evidence type="ECO:0000256" key="1">
    <source>
        <dbReference type="ARBA" id="ARBA00011073"/>
    </source>
</evidence>
<dbReference type="CDD" id="cd07487">
    <property type="entry name" value="Peptidases_S8_1"/>
    <property type="match status" value="1"/>
</dbReference>
<dbReference type="InterPro" id="IPR023827">
    <property type="entry name" value="Peptidase_S8_Asp-AS"/>
</dbReference>
<dbReference type="InterPro" id="IPR050131">
    <property type="entry name" value="Peptidase_S8_subtilisin-like"/>
</dbReference>
<dbReference type="PROSITE" id="PS00137">
    <property type="entry name" value="SUBTILASE_HIS"/>
    <property type="match status" value="1"/>
</dbReference>
<dbReference type="PROSITE" id="PS51892">
    <property type="entry name" value="SUBTILASE"/>
    <property type="match status" value="1"/>
</dbReference>